<dbReference type="EMBL" id="RQZF01000004">
    <property type="protein sequence ID" value="RRC95342.1"/>
    <property type="molecule type" value="Genomic_DNA"/>
</dbReference>
<gene>
    <name evidence="1" type="ORF">EII11_05540</name>
</gene>
<organism evidence="1 2">
    <name type="scientific">Schaalia canis</name>
    <dbReference type="NCBI Taxonomy" id="100469"/>
    <lineage>
        <taxon>Bacteria</taxon>
        <taxon>Bacillati</taxon>
        <taxon>Actinomycetota</taxon>
        <taxon>Actinomycetes</taxon>
        <taxon>Actinomycetales</taxon>
        <taxon>Actinomycetaceae</taxon>
        <taxon>Schaalia</taxon>
    </lineage>
</organism>
<dbReference type="Proteomes" id="UP000280444">
    <property type="component" value="Unassembled WGS sequence"/>
</dbReference>
<dbReference type="RefSeq" id="WP_124869841.1">
    <property type="nucleotide sequence ID" value="NZ_RQZF01000004.1"/>
</dbReference>
<dbReference type="AlphaFoldDB" id="A0A3P1SG70"/>
<reference evidence="1 2" key="1">
    <citation type="submission" date="2018-11" db="EMBL/GenBank/DDBJ databases">
        <title>Genomes From Bacteria Associated with the Canine Oral Cavity: a Test Case for Automated Genome-Based Taxonomic Assignment.</title>
        <authorList>
            <person name="Coil D.A."/>
            <person name="Jospin G."/>
            <person name="Darling A.E."/>
            <person name="Wallis C."/>
            <person name="Davis I.J."/>
            <person name="Harris S."/>
            <person name="Eisen J.A."/>
            <person name="Holcombe L.J."/>
            <person name="O'Flynn C."/>
        </authorList>
    </citation>
    <scope>NUCLEOTIDE SEQUENCE [LARGE SCALE GENOMIC DNA]</scope>
    <source>
        <strain evidence="1 2">OH770</strain>
    </source>
</reference>
<keyword evidence="2" id="KW-1185">Reference proteome</keyword>
<name>A0A3P1SG70_9ACTO</name>
<evidence type="ECO:0000313" key="1">
    <source>
        <dbReference type="EMBL" id="RRC95342.1"/>
    </source>
</evidence>
<sequence>MSIEDKIAEYEFDIPTTLSFEEVLQRSENVVAGFRDLGRRVTTLGHMTDDDGADSMIGYELTNLKFWTLGKFALTHYEEDGHMRLRFDVVEMLRTRTNLFYFIPVTPYTTPGLWDFRILSARLRRALER</sequence>
<comment type="caution">
    <text evidence="1">The sequence shown here is derived from an EMBL/GenBank/DDBJ whole genome shotgun (WGS) entry which is preliminary data.</text>
</comment>
<evidence type="ECO:0000313" key="2">
    <source>
        <dbReference type="Proteomes" id="UP000280444"/>
    </source>
</evidence>
<proteinExistence type="predicted"/>
<accession>A0A3P1SG70</accession>
<protein>
    <submittedName>
        <fullName evidence="1">Uncharacterized protein</fullName>
    </submittedName>
</protein>